<evidence type="ECO:0000256" key="3">
    <source>
        <dbReference type="ARBA" id="ARBA00022842"/>
    </source>
</evidence>
<evidence type="ECO:0000256" key="4">
    <source>
        <dbReference type="ARBA" id="ARBA00023235"/>
    </source>
</evidence>
<dbReference type="InterPro" id="IPR029065">
    <property type="entry name" value="Enolase_C-like"/>
</dbReference>
<keyword evidence="3 5" id="KW-0460">Magnesium</keyword>
<feature type="domain" description="Mandelate racemase/muconate lactonizing enzyme C-terminal" evidence="7">
    <location>
        <begin position="153"/>
        <end position="248"/>
    </location>
</feature>
<evidence type="ECO:0000256" key="2">
    <source>
        <dbReference type="ARBA" id="ARBA00022723"/>
    </source>
</evidence>
<keyword evidence="2 5" id="KW-0479">Metal-binding</keyword>
<dbReference type="InterPro" id="IPR036849">
    <property type="entry name" value="Enolase-like_C_sf"/>
</dbReference>
<comment type="caution">
    <text evidence="8">The sequence shown here is derived from an EMBL/GenBank/DDBJ whole genome shotgun (WGS) entry which is preliminary data.</text>
</comment>
<dbReference type="SFLD" id="SFLDG00180">
    <property type="entry name" value="muconate_cycloisomerase"/>
    <property type="match status" value="1"/>
</dbReference>
<dbReference type="InterPro" id="IPR013342">
    <property type="entry name" value="Mandelate_racemase_C"/>
</dbReference>
<dbReference type="EC" id="5.1.1.-" evidence="6"/>
<dbReference type="GO" id="GO:0016855">
    <property type="term" value="F:racemase and epimerase activity, acting on amino acids and derivatives"/>
    <property type="evidence" value="ECO:0007669"/>
    <property type="project" value="UniProtKB-UniRule"/>
</dbReference>
<evidence type="ECO:0000313" key="9">
    <source>
        <dbReference type="Proteomes" id="UP000011885"/>
    </source>
</evidence>
<evidence type="ECO:0000256" key="1">
    <source>
        <dbReference type="ARBA" id="ARBA00008031"/>
    </source>
</evidence>
<dbReference type="SMART" id="SM00922">
    <property type="entry name" value="MR_MLE"/>
    <property type="match status" value="1"/>
</dbReference>
<evidence type="ECO:0000256" key="6">
    <source>
        <dbReference type="RuleBase" id="RU366006"/>
    </source>
</evidence>
<organism evidence="8 9">
    <name type="scientific">Rhodopirellula sallentina SM41</name>
    <dbReference type="NCBI Taxonomy" id="1263870"/>
    <lineage>
        <taxon>Bacteria</taxon>
        <taxon>Pseudomonadati</taxon>
        <taxon>Planctomycetota</taxon>
        <taxon>Planctomycetia</taxon>
        <taxon>Pirellulales</taxon>
        <taxon>Pirellulaceae</taxon>
        <taxon>Rhodopirellula</taxon>
    </lineage>
</organism>
<dbReference type="SFLD" id="SFLDS00001">
    <property type="entry name" value="Enolase"/>
    <property type="match status" value="1"/>
</dbReference>
<protein>
    <recommendedName>
        <fullName evidence="6">Dipeptide epimerase</fullName>
        <ecNumber evidence="6">5.1.1.-</ecNumber>
    </recommendedName>
</protein>
<keyword evidence="4 6" id="KW-0413">Isomerase</keyword>
<dbReference type="Gene3D" id="3.30.390.10">
    <property type="entry name" value="Enolase-like, N-terminal domain"/>
    <property type="match status" value="1"/>
</dbReference>
<feature type="binding site" evidence="5">
    <location>
        <position position="227"/>
    </location>
    <ligand>
        <name>Mg(2+)</name>
        <dbReference type="ChEBI" id="CHEBI:18420"/>
    </ligand>
</feature>
<name>M5TVW3_9BACT</name>
<dbReference type="Gene3D" id="3.20.20.120">
    <property type="entry name" value="Enolase-like C-terminal domain"/>
    <property type="match status" value="1"/>
</dbReference>
<dbReference type="Pfam" id="PF13378">
    <property type="entry name" value="MR_MLE_C"/>
    <property type="match status" value="1"/>
</dbReference>
<evidence type="ECO:0000259" key="7">
    <source>
        <dbReference type="SMART" id="SM00922"/>
    </source>
</evidence>
<dbReference type="SUPFAM" id="SSF54826">
    <property type="entry name" value="Enolase N-terminal domain-like"/>
    <property type="match status" value="1"/>
</dbReference>
<dbReference type="EMBL" id="ANOH01000361">
    <property type="protein sequence ID" value="EMI53347.1"/>
    <property type="molecule type" value="Genomic_DNA"/>
</dbReference>
<dbReference type="GO" id="GO:0046872">
    <property type="term" value="F:metal ion binding"/>
    <property type="evidence" value="ECO:0007669"/>
    <property type="project" value="UniProtKB-KW"/>
</dbReference>
<keyword evidence="9" id="KW-1185">Reference proteome</keyword>
<dbReference type="PANTHER" id="PTHR48073">
    <property type="entry name" value="O-SUCCINYLBENZOATE SYNTHASE-RELATED"/>
    <property type="match status" value="1"/>
</dbReference>
<dbReference type="SUPFAM" id="SSF51604">
    <property type="entry name" value="Enolase C-terminal domain-like"/>
    <property type="match status" value="1"/>
</dbReference>
<feature type="binding site" evidence="5">
    <location>
        <position position="252"/>
    </location>
    <ligand>
        <name>Mg(2+)</name>
        <dbReference type="ChEBI" id="CHEBI:18420"/>
    </ligand>
</feature>
<dbReference type="CDD" id="cd03319">
    <property type="entry name" value="L-Ala-DL-Glu_epimerase"/>
    <property type="match status" value="1"/>
</dbReference>
<evidence type="ECO:0000313" key="8">
    <source>
        <dbReference type="EMBL" id="EMI53347.1"/>
    </source>
</evidence>
<dbReference type="InterPro" id="IPR029017">
    <property type="entry name" value="Enolase-like_N"/>
</dbReference>
<comment type="cofactor">
    <cofactor evidence="5 6">
        <name>Mg(2+)</name>
        <dbReference type="ChEBI" id="CHEBI:18420"/>
    </cofactor>
    <text evidence="5 6">Binds 1 Mg(2+) ion per subunit.</text>
</comment>
<accession>M5TVW3</accession>
<dbReference type="PANTHER" id="PTHR48073:SF2">
    <property type="entry name" value="O-SUCCINYLBENZOATE SYNTHASE"/>
    <property type="match status" value="1"/>
</dbReference>
<dbReference type="AlphaFoldDB" id="M5TVW3"/>
<sequence>MIVRLRLKKEFKHASFSRSYTDNFIVRCELADGTIGWGEGIPREYVTGESPEGAMEQIAATNLSKQLGADCSDWEDVLQTCRNYQPDAGKPNPRRCLTNAHRCAVELSILDAYGRLFQSPLSDVAKMVPKTSDIYRPVERVQYSSAISSGKPRKEVLSSLAMRIYGFRHCKVKVAMTPDRDPERLGRMRRYVGSRMDLRVDANEAWQPEETAKRIEALEPYGITSAEQPVSHHNVATLSEVRRNVQTPIMLDESLTSEFDAERAIEDETCDLFNIRLSKCGGFLSSLNLAAMAHHAGLGYQLGCHPGESGILSAAGRHFATSIKNIRYREGSADGHLLKDFIINESITFGRGGWAPAISAPGLGITVDESSLARLVLQSRSYPIT</sequence>
<reference evidence="8 9" key="1">
    <citation type="journal article" date="2013" name="Mar. Genomics">
        <title>Expression of sulfatases in Rhodopirellula baltica and the diversity of sulfatases in the genus Rhodopirellula.</title>
        <authorList>
            <person name="Wegner C.E."/>
            <person name="Richter-Heitmann T."/>
            <person name="Klindworth A."/>
            <person name="Klockow C."/>
            <person name="Richter M."/>
            <person name="Achstetter T."/>
            <person name="Glockner F.O."/>
            <person name="Harder J."/>
        </authorList>
    </citation>
    <scope>NUCLEOTIDE SEQUENCE [LARGE SCALE GENOMIC DNA]</scope>
    <source>
        <strain evidence="8 9">SM41</strain>
    </source>
</reference>
<gene>
    <name evidence="8" type="ORF">RSSM_05197</name>
</gene>
<proteinExistence type="inferred from homology"/>
<comment type="similarity">
    <text evidence="1 6">Belongs to the mandelate racemase/muconate lactonizing enzyme family.</text>
</comment>
<dbReference type="Proteomes" id="UP000011885">
    <property type="component" value="Unassembled WGS sequence"/>
</dbReference>
<dbReference type="PATRIC" id="fig|1263870.3.peg.5498"/>
<evidence type="ECO:0000256" key="5">
    <source>
        <dbReference type="PIRSR" id="PIRSR634603-3"/>
    </source>
</evidence>
<dbReference type="InterPro" id="IPR034603">
    <property type="entry name" value="Dipeptide_epimerase"/>
</dbReference>
<feature type="binding site" evidence="5">
    <location>
        <position position="201"/>
    </location>
    <ligand>
        <name>Mg(2+)</name>
        <dbReference type="ChEBI" id="CHEBI:18420"/>
    </ligand>
</feature>